<evidence type="ECO:0000313" key="2">
    <source>
        <dbReference type="EMBL" id="GMH12799.1"/>
    </source>
</evidence>
<reference evidence="2" key="1">
    <citation type="submission" date="2023-05" db="EMBL/GenBank/DDBJ databases">
        <title>Nepenthes gracilis genome sequencing.</title>
        <authorList>
            <person name="Fukushima K."/>
        </authorList>
    </citation>
    <scope>NUCLEOTIDE SEQUENCE</scope>
    <source>
        <strain evidence="2">SING2019-196</strain>
    </source>
</reference>
<name>A0AAD3SL99_NEPGR</name>
<gene>
    <name evidence="2" type="ORF">Nepgr_014640</name>
</gene>
<protein>
    <recommendedName>
        <fullName evidence="4">Secreted protein</fullName>
    </recommendedName>
</protein>
<dbReference type="EMBL" id="BSYO01000012">
    <property type="protein sequence ID" value="GMH12799.1"/>
    <property type="molecule type" value="Genomic_DNA"/>
</dbReference>
<organism evidence="2 3">
    <name type="scientific">Nepenthes gracilis</name>
    <name type="common">Slender pitcher plant</name>
    <dbReference type="NCBI Taxonomy" id="150966"/>
    <lineage>
        <taxon>Eukaryota</taxon>
        <taxon>Viridiplantae</taxon>
        <taxon>Streptophyta</taxon>
        <taxon>Embryophyta</taxon>
        <taxon>Tracheophyta</taxon>
        <taxon>Spermatophyta</taxon>
        <taxon>Magnoliopsida</taxon>
        <taxon>eudicotyledons</taxon>
        <taxon>Gunneridae</taxon>
        <taxon>Pentapetalae</taxon>
        <taxon>Caryophyllales</taxon>
        <taxon>Nepenthaceae</taxon>
        <taxon>Nepenthes</taxon>
    </lineage>
</organism>
<accession>A0AAD3SL99</accession>
<feature type="chain" id="PRO_5042189208" description="Secreted protein" evidence="1">
    <location>
        <begin position="18"/>
        <end position="80"/>
    </location>
</feature>
<dbReference type="Proteomes" id="UP001279734">
    <property type="component" value="Unassembled WGS sequence"/>
</dbReference>
<feature type="signal peptide" evidence="1">
    <location>
        <begin position="1"/>
        <end position="17"/>
    </location>
</feature>
<evidence type="ECO:0008006" key="4">
    <source>
        <dbReference type="Google" id="ProtNLM"/>
    </source>
</evidence>
<evidence type="ECO:0000313" key="3">
    <source>
        <dbReference type="Proteomes" id="UP001279734"/>
    </source>
</evidence>
<dbReference type="AlphaFoldDB" id="A0AAD3SL99"/>
<sequence>MLLDLLCLPLEPCCCCSDESCVGWFLAAWCLWSLRQKIGAVFSYSCLNMLYGSYCVALSRSWLPGLFSFTAYGTTAVLIF</sequence>
<keyword evidence="1" id="KW-0732">Signal</keyword>
<keyword evidence="3" id="KW-1185">Reference proteome</keyword>
<proteinExistence type="predicted"/>
<evidence type="ECO:0000256" key="1">
    <source>
        <dbReference type="SAM" id="SignalP"/>
    </source>
</evidence>
<comment type="caution">
    <text evidence="2">The sequence shown here is derived from an EMBL/GenBank/DDBJ whole genome shotgun (WGS) entry which is preliminary data.</text>
</comment>